<dbReference type="SUPFAM" id="SSF101148">
    <property type="entry name" value="Plant invertase/pectin methylesterase inhibitor"/>
    <property type="match status" value="1"/>
</dbReference>
<dbReference type="Gene3D" id="1.20.140.40">
    <property type="entry name" value="Invertase/pectin methylesterase inhibitor family protein"/>
    <property type="match status" value="1"/>
</dbReference>
<dbReference type="AlphaFoldDB" id="A0A2I0J8X3"/>
<name>A0A2I0J8X3_PUNGR</name>
<feature type="signal peptide" evidence="2">
    <location>
        <begin position="1"/>
        <end position="34"/>
    </location>
</feature>
<reference evidence="3 4" key="1">
    <citation type="submission" date="2017-11" db="EMBL/GenBank/DDBJ databases">
        <title>De-novo sequencing of pomegranate (Punica granatum L.) genome.</title>
        <authorList>
            <person name="Akparov Z."/>
            <person name="Amiraslanov A."/>
            <person name="Hajiyeva S."/>
            <person name="Abbasov M."/>
            <person name="Kaur K."/>
            <person name="Hamwieh A."/>
            <person name="Solovyev V."/>
            <person name="Salamov A."/>
            <person name="Braich B."/>
            <person name="Kosarev P."/>
            <person name="Mahmoud A."/>
            <person name="Hajiyev E."/>
            <person name="Babayeva S."/>
            <person name="Izzatullayeva V."/>
            <person name="Mammadov A."/>
            <person name="Mammadov A."/>
            <person name="Sharifova S."/>
            <person name="Ojaghi J."/>
            <person name="Eynullazada K."/>
            <person name="Bayramov B."/>
            <person name="Abdulazimova A."/>
            <person name="Shahmuradov I."/>
        </authorList>
    </citation>
    <scope>NUCLEOTIDE SEQUENCE [LARGE SCALE GENOMIC DNA]</scope>
    <source>
        <strain evidence="4">cv. AG2017</strain>
        <tissue evidence="3">Leaf</tissue>
    </source>
</reference>
<proteinExistence type="predicted"/>
<accession>A0A2I0J8X3</accession>
<keyword evidence="2" id="KW-0732">Signal</keyword>
<organism evidence="3 4">
    <name type="scientific">Punica granatum</name>
    <name type="common">Pomegranate</name>
    <dbReference type="NCBI Taxonomy" id="22663"/>
    <lineage>
        <taxon>Eukaryota</taxon>
        <taxon>Viridiplantae</taxon>
        <taxon>Streptophyta</taxon>
        <taxon>Embryophyta</taxon>
        <taxon>Tracheophyta</taxon>
        <taxon>Spermatophyta</taxon>
        <taxon>Magnoliopsida</taxon>
        <taxon>eudicotyledons</taxon>
        <taxon>Gunneridae</taxon>
        <taxon>Pentapetalae</taxon>
        <taxon>rosids</taxon>
        <taxon>malvids</taxon>
        <taxon>Myrtales</taxon>
        <taxon>Lythraceae</taxon>
        <taxon>Punica</taxon>
    </lineage>
</organism>
<dbReference type="Proteomes" id="UP000233551">
    <property type="component" value="Unassembled WGS sequence"/>
</dbReference>
<protein>
    <submittedName>
        <fullName evidence="3">Uncharacterized protein</fullName>
    </submittedName>
</protein>
<evidence type="ECO:0000256" key="2">
    <source>
        <dbReference type="SAM" id="SignalP"/>
    </source>
</evidence>
<dbReference type="EMBL" id="PGOL01001939">
    <property type="protein sequence ID" value="PKI52340.1"/>
    <property type="molecule type" value="Genomic_DNA"/>
</dbReference>
<sequence>MEIGIIISALPYHFGSMNFLILCAVSWLFFDVSASPSPSPSPPSGRSTSLISNDAAFIANSCRFVEEYYSHGCYESLSPYALTIKSDKRKLVDRALWLAMQATINMSSLVVSEHLKQPDPVEDFFIYIIRNCLQNIDVATDMLRRKIKAFLDGNPLPQAGRRNSELGPQEADSDYYTNGRPDNPMTAISGCMDWAESRREDLYEAWSDSFYTAWNQTKIAYDLVDNFNRL</sequence>
<evidence type="ECO:0000313" key="3">
    <source>
        <dbReference type="EMBL" id="PKI52340.1"/>
    </source>
</evidence>
<feature type="chain" id="PRO_5014176437" evidence="2">
    <location>
        <begin position="35"/>
        <end position="230"/>
    </location>
</feature>
<comment type="caution">
    <text evidence="3">The sequence shown here is derived from an EMBL/GenBank/DDBJ whole genome shotgun (WGS) entry which is preliminary data.</text>
</comment>
<feature type="region of interest" description="Disordered" evidence="1">
    <location>
        <begin position="158"/>
        <end position="182"/>
    </location>
</feature>
<evidence type="ECO:0000256" key="1">
    <source>
        <dbReference type="SAM" id="MobiDB-lite"/>
    </source>
</evidence>
<keyword evidence="4" id="KW-1185">Reference proteome</keyword>
<gene>
    <name evidence="3" type="ORF">CRG98_027266</name>
</gene>
<dbReference type="InterPro" id="IPR035513">
    <property type="entry name" value="Invertase/methylesterase_inhib"/>
</dbReference>
<evidence type="ECO:0000313" key="4">
    <source>
        <dbReference type="Proteomes" id="UP000233551"/>
    </source>
</evidence>